<keyword evidence="6 12" id="KW-0479">Metal-binding</keyword>
<keyword evidence="9 12" id="KW-0408">Iron</keyword>
<evidence type="ECO:0000313" key="16">
    <source>
        <dbReference type="Proteomes" id="UP001187471"/>
    </source>
</evidence>
<evidence type="ECO:0000256" key="2">
    <source>
        <dbReference type="ARBA" id="ARBA00004167"/>
    </source>
</evidence>
<dbReference type="Proteomes" id="UP001187471">
    <property type="component" value="Unassembled WGS sequence"/>
</dbReference>
<evidence type="ECO:0000313" key="15">
    <source>
        <dbReference type="EMBL" id="KAK2977233.1"/>
    </source>
</evidence>
<dbReference type="AlphaFoldDB" id="A0AA88UBW1"/>
<dbReference type="Gene3D" id="1.10.630.10">
    <property type="entry name" value="Cytochrome P450"/>
    <property type="match status" value="1"/>
</dbReference>
<evidence type="ECO:0000256" key="5">
    <source>
        <dbReference type="ARBA" id="ARBA00022692"/>
    </source>
</evidence>
<dbReference type="GO" id="GO:0016020">
    <property type="term" value="C:membrane"/>
    <property type="evidence" value="ECO:0007669"/>
    <property type="project" value="UniProtKB-SubCell"/>
</dbReference>
<keyword evidence="10 13" id="KW-0503">Monooxygenase</keyword>
<dbReference type="PANTHER" id="PTHR24298:SF800">
    <property type="entry name" value="CYTOCHROME P450 89A2-RELATED"/>
    <property type="match status" value="1"/>
</dbReference>
<evidence type="ECO:0000256" key="10">
    <source>
        <dbReference type="ARBA" id="ARBA00023033"/>
    </source>
</evidence>
<protein>
    <recommendedName>
        <fullName evidence="17">Cytochrome P450 89A2</fullName>
    </recommendedName>
</protein>
<dbReference type="GO" id="GO:0005506">
    <property type="term" value="F:iron ion binding"/>
    <property type="evidence" value="ECO:0007669"/>
    <property type="project" value="InterPro"/>
</dbReference>
<dbReference type="FunFam" id="1.10.630.10:FF:000012">
    <property type="entry name" value="Cytochrome P450 family protein"/>
    <property type="match status" value="1"/>
</dbReference>
<comment type="similarity">
    <text evidence="3 13">Belongs to the cytochrome P450 family.</text>
</comment>
<evidence type="ECO:0000256" key="13">
    <source>
        <dbReference type="RuleBase" id="RU000461"/>
    </source>
</evidence>
<dbReference type="PRINTS" id="PR00385">
    <property type="entry name" value="P450"/>
</dbReference>
<dbReference type="SUPFAM" id="SSF48264">
    <property type="entry name" value="Cytochrome P450"/>
    <property type="match status" value="1"/>
</dbReference>
<feature type="chain" id="PRO_5041688969" description="Cytochrome P450 89A2" evidence="14">
    <location>
        <begin position="18"/>
        <end position="524"/>
    </location>
</feature>
<reference evidence="15" key="1">
    <citation type="submission" date="2022-12" db="EMBL/GenBank/DDBJ databases">
        <title>Draft genome assemblies for two species of Escallonia (Escalloniales).</title>
        <authorList>
            <person name="Chanderbali A."/>
            <person name="Dervinis C."/>
            <person name="Anghel I."/>
            <person name="Soltis D."/>
            <person name="Soltis P."/>
            <person name="Zapata F."/>
        </authorList>
    </citation>
    <scope>NUCLEOTIDE SEQUENCE</scope>
    <source>
        <strain evidence="15">UCBG92.1500</strain>
        <tissue evidence="15">Leaf</tissue>
    </source>
</reference>
<dbReference type="InterPro" id="IPR036396">
    <property type="entry name" value="Cyt_P450_sf"/>
</dbReference>
<evidence type="ECO:0000256" key="8">
    <source>
        <dbReference type="ARBA" id="ARBA00023002"/>
    </source>
</evidence>
<evidence type="ECO:0000256" key="12">
    <source>
        <dbReference type="PIRSR" id="PIRSR602401-1"/>
    </source>
</evidence>
<name>A0AA88UBW1_9ASTE</name>
<keyword evidence="16" id="KW-1185">Reference proteome</keyword>
<accession>A0AA88UBW1</accession>
<comment type="cofactor">
    <cofactor evidence="1 12">
        <name>heme</name>
        <dbReference type="ChEBI" id="CHEBI:30413"/>
    </cofactor>
</comment>
<evidence type="ECO:0000256" key="3">
    <source>
        <dbReference type="ARBA" id="ARBA00010617"/>
    </source>
</evidence>
<dbReference type="EMBL" id="JAVXUO010002001">
    <property type="protein sequence ID" value="KAK2977233.1"/>
    <property type="molecule type" value="Genomic_DNA"/>
</dbReference>
<dbReference type="PRINTS" id="PR00463">
    <property type="entry name" value="EP450I"/>
</dbReference>
<keyword evidence="5" id="KW-0812">Transmembrane</keyword>
<evidence type="ECO:0000256" key="4">
    <source>
        <dbReference type="ARBA" id="ARBA00022617"/>
    </source>
</evidence>
<comment type="subcellular location">
    <subcellularLocation>
        <location evidence="2">Membrane</location>
        <topology evidence="2">Single-pass membrane protein</topology>
    </subcellularLocation>
</comment>
<keyword evidence="8 13" id="KW-0560">Oxidoreductase</keyword>
<dbReference type="Pfam" id="PF00067">
    <property type="entry name" value="p450"/>
    <property type="match status" value="1"/>
</dbReference>
<evidence type="ECO:0000256" key="14">
    <source>
        <dbReference type="SAM" id="SignalP"/>
    </source>
</evidence>
<evidence type="ECO:0000256" key="9">
    <source>
        <dbReference type="ARBA" id="ARBA00023004"/>
    </source>
</evidence>
<dbReference type="InterPro" id="IPR002401">
    <property type="entry name" value="Cyt_P450_E_grp-I"/>
</dbReference>
<keyword evidence="11" id="KW-0472">Membrane</keyword>
<keyword evidence="7" id="KW-1133">Transmembrane helix</keyword>
<gene>
    <name evidence="15" type="ORF">RJ640_028438</name>
</gene>
<comment type="caution">
    <text evidence="15">The sequence shown here is derived from an EMBL/GenBank/DDBJ whole genome shotgun (WGS) entry which is preliminary data.</text>
</comment>
<proteinExistence type="inferred from homology"/>
<keyword evidence="14" id="KW-0732">Signal</keyword>
<feature type="signal peptide" evidence="14">
    <location>
        <begin position="1"/>
        <end position="17"/>
    </location>
</feature>
<keyword evidence="4 12" id="KW-0349">Heme</keyword>
<dbReference type="InterPro" id="IPR051103">
    <property type="entry name" value="Plant_metabolite_P450s"/>
</dbReference>
<dbReference type="GO" id="GO:0020037">
    <property type="term" value="F:heme binding"/>
    <property type="evidence" value="ECO:0007669"/>
    <property type="project" value="InterPro"/>
</dbReference>
<evidence type="ECO:0000256" key="1">
    <source>
        <dbReference type="ARBA" id="ARBA00001971"/>
    </source>
</evidence>
<dbReference type="PANTHER" id="PTHR24298">
    <property type="entry name" value="FLAVONOID 3'-MONOOXYGENASE-RELATED"/>
    <property type="match status" value="1"/>
</dbReference>
<evidence type="ECO:0000256" key="6">
    <source>
        <dbReference type="ARBA" id="ARBA00022723"/>
    </source>
</evidence>
<dbReference type="GO" id="GO:0016709">
    <property type="term" value="F:oxidoreductase activity, acting on paired donors, with incorporation or reduction of molecular oxygen, NAD(P)H as one donor, and incorporation of one atom of oxygen"/>
    <property type="evidence" value="ECO:0007669"/>
    <property type="project" value="TreeGrafter"/>
</dbReference>
<dbReference type="InterPro" id="IPR017972">
    <property type="entry name" value="Cyt_P450_CS"/>
</dbReference>
<feature type="binding site" description="axial binding residue" evidence="12">
    <location>
        <position position="469"/>
    </location>
    <ligand>
        <name>heme</name>
        <dbReference type="ChEBI" id="CHEBI:30413"/>
    </ligand>
    <ligandPart>
        <name>Fe</name>
        <dbReference type="ChEBI" id="CHEBI:18248"/>
    </ligandPart>
</feature>
<dbReference type="PROSITE" id="PS00086">
    <property type="entry name" value="CYTOCHROME_P450"/>
    <property type="match status" value="1"/>
</dbReference>
<evidence type="ECO:0008006" key="17">
    <source>
        <dbReference type="Google" id="ProtNLM"/>
    </source>
</evidence>
<evidence type="ECO:0000256" key="7">
    <source>
        <dbReference type="ARBA" id="ARBA00022989"/>
    </source>
</evidence>
<evidence type="ECO:0000256" key="11">
    <source>
        <dbReference type="ARBA" id="ARBA00023136"/>
    </source>
</evidence>
<dbReference type="CDD" id="cd11075">
    <property type="entry name" value="CYP77_89"/>
    <property type="match status" value="1"/>
</dbReference>
<dbReference type="InterPro" id="IPR001128">
    <property type="entry name" value="Cyt_P450"/>
</dbReference>
<organism evidence="15 16">
    <name type="scientific">Escallonia rubra</name>
    <dbReference type="NCBI Taxonomy" id="112253"/>
    <lineage>
        <taxon>Eukaryota</taxon>
        <taxon>Viridiplantae</taxon>
        <taxon>Streptophyta</taxon>
        <taxon>Embryophyta</taxon>
        <taxon>Tracheophyta</taxon>
        <taxon>Spermatophyta</taxon>
        <taxon>Magnoliopsida</taxon>
        <taxon>eudicotyledons</taxon>
        <taxon>Gunneridae</taxon>
        <taxon>Pentapetalae</taxon>
        <taxon>asterids</taxon>
        <taxon>campanulids</taxon>
        <taxon>Escalloniales</taxon>
        <taxon>Escalloniaceae</taxon>
        <taxon>Escallonia</taxon>
    </lineage>
</organism>
<sequence>MATWFIVLSSFFIAALLKPLLFPTSRKTLPPGPATPPPLGNLLWLLRSFSEIEQLLRDFTLKYGPLVTLPLGSRPAIFVASHALAHRALVQNGAVFADRPRALPTNRLFSSDQRNISSAAYGPTWRLLRRNLTSEILHPSRVKSYSHARRWVLRVLVHRLLLRPDEPVRVMDHIQYAMFCLLVLMCFGDKLDDKQIQQIESVQRRLMLSMSRFNILNFWPRLGKIVFRNRWKELRQLRQDQEDVLIPLVNARISYKAKQQQGAETEDFVVAYVDTLVDLQLPEQGLTRKLTEGEMVSLCSEFLNAGTDTTSTALQWTMANLVKYPEIQGRLYEEIVGVMGPPPNAASSGHEMTAVVEEGDVHSMPYLKAVVLESLRRHPPAHFVLPHSVTEEVELEGYVVPKNATVNFMVAEMGWDPKVWEEPMEFKPERFLKAAAAAASGNGGGEALFDITGSREIKMMPFGAGRRICPGSALALLHLEYIVANLIWYFKWTAADGDDVDLSEKQEFAVVMKKPLRAHISPRG</sequence>